<comment type="caution">
    <text evidence="6">The sequence shown here is derived from an EMBL/GenBank/DDBJ whole genome shotgun (WGS) entry which is preliminary data.</text>
</comment>
<keyword evidence="7" id="KW-1185">Reference proteome</keyword>
<dbReference type="Proteomes" id="UP000638570">
    <property type="component" value="Unassembled WGS sequence"/>
</dbReference>
<protein>
    <submittedName>
        <fullName evidence="6">LysR family transcriptional regulator</fullName>
    </submittedName>
</protein>
<comment type="similarity">
    <text evidence="1">Belongs to the LysR transcriptional regulatory family.</text>
</comment>
<dbReference type="PROSITE" id="PS50931">
    <property type="entry name" value="HTH_LYSR"/>
    <property type="match status" value="1"/>
</dbReference>
<dbReference type="Pfam" id="PF00126">
    <property type="entry name" value="HTH_1"/>
    <property type="match status" value="1"/>
</dbReference>
<dbReference type="InterPro" id="IPR005119">
    <property type="entry name" value="LysR_subst-bd"/>
</dbReference>
<dbReference type="InterPro" id="IPR036390">
    <property type="entry name" value="WH_DNA-bd_sf"/>
</dbReference>
<evidence type="ECO:0000313" key="7">
    <source>
        <dbReference type="Proteomes" id="UP000638570"/>
    </source>
</evidence>
<keyword evidence="3" id="KW-0238">DNA-binding</keyword>
<evidence type="ECO:0000256" key="3">
    <source>
        <dbReference type="ARBA" id="ARBA00023125"/>
    </source>
</evidence>
<dbReference type="RefSeq" id="WP_202082140.1">
    <property type="nucleotide sequence ID" value="NZ_JAERTZ010000004.1"/>
</dbReference>
<dbReference type="CDD" id="cd08422">
    <property type="entry name" value="PBP2_CrgA_like"/>
    <property type="match status" value="1"/>
</dbReference>
<keyword evidence="4" id="KW-0804">Transcription</keyword>
<dbReference type="SUPFAM" id="SSF46785">
    <property type="entry name" value="Winged helix' DNA-binding domain"/>
    <property type="match status" value="1"/>
</dbReference>
<dbReference type="Pfam" id="PF03466">
    <property type="entry name" value="LysR_substrate"/>
    <property type="match status" value="1"/>
</dbReference>
<evidence type="ECO:0000259" key="5">
    <source>
        <dbReference type="PROSITE" id="PS50931"/>
    </source>
</evidence>
<dbReference type="Gene3D" id="3.40.190.290">
    <property type="match status" value="1"/>
</dbReference>
<reference evidence="7" key="1">
    <citation type="submission" date="2021-01" db="EMBL/GenBank/DDBJ databases">
        <title>Genome public.</title>
        <authorList>
            <person name="Liu C."/>
            <person name="Sun Q."/>
        </authorList>
    </citation>
    <scope>NUCLEOTIDE SEQUENCE [LARGE SCALE GENOMIC DNA]</scope>
    <source>
        <strain evidence="7">CGMCC 1.18722</strain>
    </source>
</reference>
<dbReference type="PANTHER" id="PTHR30537">
    <property type="entry name" value="HTH-TYPE TRANSCRIPTIONAL REGULATOR"/>
    <property type="match status" value="1"/>
</dbReference>
<feature type="domain" description="HTH lysR-type" evidence="5">
    <location>
        <begin position="1"/>
        <end position="59"/>
    </location>
</feature>
<proteinExistence type="inferred from homology"/>
<dbReference type="EMBL" id="JAERTZ010000004">
    <property type="protein sequence ID" value="MBL1376178.1"/>
    <property type="molecule type" value="Genomic_DNA"/>
</dbReference>
<dbReference type="InterPro" id="IPR036388">
    <property type="entry name" value="WH-like_DNA-bd_sf"/>
</dbReference>
<dbReference type="InterPro" id="IPR058163">
    <property type="entry name" value="LysR-type_TF_proteobact-type"/>
</dbReference>
<accession>A0ABS1QMU2</accession>
<keyword evidence="2" id="KW-0805">Transcription regulation</keyword>
<name>A0ABS1QMU2_9GAMM</name>
<evidence type="ECO:0000256" key="4">
    <source>
        <dbReference type="ARBA" id="ARBA00023163"/>
    </source>
</evidence>
<evidence type="ECO:0000256" key="1">
    <source>
        <dbReference type="ARBA" id="ARBA00009437"/>
    </source>
</evidence>
<sequence>MDRLEAVRSFVEVAGSGSFTQAAERLGLTRVRVSRHITEVEAWLQARLLHRTTRRVSLTEAGLAALPLCEQLLSQAGELENRTRPRGQALAGRIRVASPIGLGQQLLYQLVEDFLALHPGVQIQLLLSDRNARLVDERVDVALRFSRQPDPQLIARRLMRVDSCLCAAPGYLARAGRPAHPHDLAGHNCLVHLDGTRWDFYRGDEPLAVAVSGNFGADDMGVLARAAARGLGIALLPCDLANPYLQRGELVPLLADYQAPSAWVWAVYLSRSYQQPLVRTFIDFVAEHWQQPVMRLSE</sequence>
<dbReference type="Gene3D" id="1.10.10.10">
    <property type="entry name" value="Winged helix-like DNA-binding domain superfamily/Winged helix DNA-binding domain"/>
    <property type="match status" value="1"/>
</dbReference>
<gene>
    <name evidence="6" type="ORF">JKV55_02375</name>
</gene>
<evidence type="ECO:0000313" key="6">
    <source>
        <dbReference type="EMBL" id="MBL1376178.1"/>
    </source>
</evidence>
<dbReference type="InterPro" id="IPR000847">
    <property type="entry name" value="LysR_HTH_N"/>
</dbReference>
<evidence type="ECO:0000256" key="2">
    <source>
        <dbReference type="ARBA" id="ARBA00023015"/>
    </source>
</evidence>
<organism evidence="6 7">
    <name type="scientific">Zobellella iuensis</name>
    <dbReference type="NCBI Taxonomy" id="2803811"/>
    <lineage>
        <taxon>Bacteria</taxon>
        <taxon>Pseudomonadati</taxon>
        <taxon>Pseudomonadota</taxon>
        <taxon>Gammaproteobacteria</taxon>
        <taxon>Aeromonadales</taxon>
        <taxon>Aeromonadaceae</taxon>
        <taxon>Zobellella</taxon>
    </lineage>
</organism>
<dbReference type="PANTHER" id="PTHR30537:SF35">
    <property type="entry name" value="TRANSCRIPTIONAL REGULATORY PROTEIN"/>
    <property type="match status" value="1"/>
</dbReference>
<dbReference type="SUPFAM" id="SSF53850">
    <property type="entry name" value="Periplasmic binding protein-like II"/>
    <property type="match status" value="1"/>
</dbReference>